<feature type="domain" description="Helicase C-terminal" evidence="7">
    <location>
        <begin position="224"/>
        <end position="392"/>
    </location>
</feature>
<dbReference type="InterPro" id="IPR014014">
    <property type="entry name" value="RNA_helicase_DEAD_Q_motif"/>
</dbReference>
<dbReference type="PROSITE" id="PS51195">
    <property type="entry name" value="Q_MOTIF"/>
    <property type="match status" value="1"/>
</dbReference>
<dbReference type="InterPro" id="IPR011545">
    <property type="entry name" value="DEAD/DEAH_box_helicase_dom"/>
</dbReference>
<dbReference type="CDD" id="cd00268">
    <property type="entry name" value="DEADc"/>
    <property type="match status" value="1"/>
</dbReference>
<dbReference type="SMART" id="SM00487">
    <property type="entry name" value="DEXDc"/>
    <property type="match status" value="1"/>
</dbReference>
<dbReference type="SMART" id="SM00490">
    <property type="entry name" value="HELICc"/>
    <property type="match status" value="1"/>
</dbReference>
<dbReference type="InterPro" id="IPR014001">
    <property type="entry name" value="Helicase_ATP-bd"/>
</dbReference>
<keyword evidence="4 9" id="KW-0347">Helicase</keyword>
<accession>A0A644SWV9</accession>
<keyword evidence="3 9" id="KW-0378">Hydrolase</keyword>
<dbReference type="PANTHER" id="PTHR47963">
    <property type="entry name" value="DEAD-BOX ATP-DEPENDENT RNA HELICASE 47, MITOCHONDRIAL"/>
    <property type="match status" value="1"/>
</dbReference>
<evidence type="ECO:0000259" key="7">
    <source>
        <dbReference type="PROSITE" id="PS51194"/>
    </source>
</evidence>
<keyword evidence="2" id="KW-0547">Nucleotide-binding</keyword>
<evidence type="ECO:0000259" key="6">
    <source>
        <dbReference type="PROSITE" id="PS51192"/>
    </source>
</evidence>
<dbReference type="GO" id="GO:0003723">
    <property type="term" value="F:RNA binding"/>
    <property type="evidence" value="ECO:0007669"/>
    <property type="project" value="TreeGrafter"/>
</dbReference>
<dbReference type="InterPro" id="IPR044742">
    <property type="entry name" value="DEAD/DEAH_RhlB"/>
</dbReference>
<dbReference type="Pfam" id="PF00271">
    <property type="entry name" value="Helicase_C"/>
    <property type="match status" value="1"/>
</dbReference>
<dbReference type="EMBL" id="VSSQ01000008">
    <property type="protein sequence ID" value="MPL59095.1"/>
    <property type="molecule type" value="Genomic_DNA"/>
</dbReference>
<dbReference type="SUPFAM" id="SSF52540">
    <property type="entry name" value="P-loop containing nucleoside triphosphate hydrolases"/>
    <property type="match status" value="1"/>
</dbReference>
<dbReference type="GO" id="GO:0003724">
    <property type="term" value="F:RNA helicase activity"/>
    <property type="evidence" value="ECO:0007669"/>
    <property type="project" value="UniProtKB-EC"/>
</dbReference>
<keyword evidence="5" id="KW-0067">ATP-binding</keyword>
<comment type="caution">
    <text evidence="9">The sequence shown here is derived from an EMBL/GenBank/DDBJ whole genome shotgun (WGS) entry which is preliminary data.</text>
</comment>
<dbReference type="InterPro" id="IPR001650">
    <property type="entry name" value="Helicase_C-like"/>
</dbReference>
<dbReference type="PROSITE" id="PS51194">
    <property type="entry name" value="HELICASE_CTER"/>
    <property type="match status" value="1"/>
</dbReference>
<organism evidence="9">
    <name type="scientific">bioreactor metagenome</name>
    <dbReference type="NCBI Taxonomy" id="1076179"/>
    <lineage>
        <taxon>unclassified sequences</taxon>
        <taxon>metagenomes</taxon>
        <taxon>ecological metagenomes</taxon>
    </lineage>
</organism>
<protein>
    <recommendedName>
        <fullName evidence="1">RNA helicase</fullName>
        <ecNumber evidence="1">3.6.4.13</ecNumber>
    </recommendedName>
</protein>
<dbReference type="Pfam" id="PF00270">
    <property type="entry name" value="DEAD"/>
    <property type="match status" value="1"/>
</dbReference>
<feature type="domain" description="Helicase ATP-binding" evidence="6">
    <location>
        <begin position="39"/>
        <end position="213"/>
    </location>
</feature>
<evidence type="ECO:0000313" key="9">
    <source>
        <dbReference type="EMBL" id="MPL59095.1"/>
    </source>
</evidence>
<dbReference type="GO" id="GO:0005524">
    <property type="term" value="F:ATP binding"/>
    <property type="evidence" value="ECO:0007669"/>
    <property type="project" value="UniProtKB-KW"/>
</dbReference>
<evidence type="ECO:0000256" key="5">
    <source>
        <dbReference type="ARBA" id="ARBA00022840"/>
    </source>
</evidence>
<dbReference type="AlphaFoldDB" id="A0A644SWV9"/>
<gene>
    <name evidence="9" type="primary">dbpA_3</name>
    <name evidence="9" type="ORF">SDC9_04643</name>
</gene>
<dbReference type="PROSITE" id="PS51192">
    <property type="entry name" value="HELICASE_ATP_BIND_1"/>
    <property type="match status" value="1"/>
</dbReference>
<feature type="domain" description="DEAD-box RNA helicase Q" evidence="8">
    <location>
        <begin position="8"/>
        <end position="36"/>
    </location>
</feature>
<evidence type="ECO:0000256" key="3">
    <source>
        <dbReference type="ARBA" id="ARBA00022801"/>
    </source>
</evidence>
<dbReference type="EC" id="3.6.4.13" evidence="1"/>
<proteinExistence type="predicted"/>
<dbReference type="Gene3D" id="3.40.50.300">
    <property type="entry name" value="P-loop containing nucleotide triphosphate hydrolases"/>
    <property type="match status" value="2"/>
</dbReference>
<sequence>MCNYSGMNDFSSLNLDAPTAAAFERLGFSAPTQIQTLAIPKALKKRDLFLQSETGTGKTLAYLAPAVSGIRNLEPGRGPLLLILCPTQELSVQVARQAELLVEAAGFKLGVVSLLGGSPLSRQESALKRKPHIVVGTPGRIADLGRAGILRLDRLEFLVLDEGDRLFSSEYREQVLWVLENSSSRTCKILASATISTSTKRLASGFMKDPISIDLKDEGVLSRDIEHWVFYVEHRKRLDFLRKLERALKPEKCLVFAGSGERVRRAEERLESLGVSVESILAREEKEQRRVAIERFQRGDLRYLATTDLSARGLDIPGISHVISLDFPEESSWYVHRAGRTGRAGKPGVSILLADALELRRASRLAVDRGFVFRTKVLEEGRVLEPPVEEFFERVEKGEEEKRAYRKSRS</sequence>
<evidence type="ECO:0000259" key="8">
    <source>
        <dbReference type="PROSITE" id="PS51195"/>
    </source>
</evidence>
<dbReference type="CDD" id="cd18787">
    <property type="entry name" value="SF2_C_DEAD"/>
    <property type="match status" value="1"/>
</dbReference>
<dbReference type="GO" id="GO:0016787">
    <property type="term" value="F:hydrolase activity"/>
    <property type="evidence" value="ECO:0007669"/>
    <property type="project" value="UniProtKB-KW"/>
</dbReference>
<dbReference type="InterPro" id="IPR027417">
    <property type="entry name" value="P-loop_NTPase"/>
</dbReference>
<dbReference type="PANTHER" id="PTHR47963:SF8">
    <property type="entry name" value="ATP-DEPENDENT RNA HELICASE DEAD"/>
    <property type="match status" value="1"/>
</dbReference>
<evidence type="ECO:0000256" key="2">
    <source>
        <dbReference type="ARBA" id="ARBA00022741"/>
    </source>
</evidence>
<evidence type="ECO:0000256" key="1">
    <source>
        <dbReference type="ARBA" id="ARBA00012552"/>
    </source>
</evidence>
<evidence type="ECO:0000256" key="4">
    <source>
        <dbReference type="ARBA" id="ARBA00022806"/>
    </source>
</evidence>
<reference evidence="9" key="1">
    <citation type="submission" date="2019-08" db="EMBL/GenBank/DDBJ databases">
        <authorList>
            <person name="Kucharzyk K."/>
            <person name="Murdoch R.W."/>
            <person name="Higgins S."/>
            <person name="Loffler F."/>
        </authorList>
    </citation>
    <scope>NUCLEOTIDE SEQUENCE</scope>
</reference>
<dbReference type="InterPro" id="IPR050547">
    <property type="entry name" value="DEAD_box_RNA_helicases"/>
</dbReference>
<name>A0A644SWV9_9ZZZZ</name>